<dbReference type="InterPro" id="IPR015915">
    <property type="entry name" value="Kelch-typ_b-propeller"/>
</dbReference>
<feature type="non-terminal residue" evidence="1">
    <location>
        <position position="1"/>
    </location>
</feature>
<organism evidence="1 2">
    <name type="scientific">Myodes glareolus</name>
    <name type="common">Bank vole</name>
    <name type="synonym">Clethrionomys glareolus</name>
    <dbReference type="NCBI Taxonomy" id="447135"/>
    <lineage>
        <taxon>Eukaryota</taxon>
        <taxon>Metazoa</taxon>
        <taxon>Chordata</taxon>
        <taxon>Craniata</taxon>
        <taxon>Vertebrata</taxon>
        <taxon>Euteleostomi</taxon>
        <taxon>Mammalia</taxon>
        <taxon>Eutheria</taxon>
        <taxon>Euarchontoglires</taxon>
        <taxon>Glires</taxon>
        <taxon>Rodentia</taxon>
        <taxon>Myomorpha</taxon>
        <taxon>Muroidea</taxon>
        <taxon>Cricetidae</taxon>
        <taxon>Arvicolinae</taxon>
        <taxon>Myodes</taxon>
    </lineage>
</organism>
<protein>
    <submittedName>
        <fullName evidence="1">Uncharacterized protein</fullName>
    </submittedName>
</protein>
<proteinExistence type="predicted"/>
<evidence type="ECO:0000313" key="2">
    <source>
        <dbReference type="Proteomes" id="UP001488838"/>
    </source>
</evidence>
<evidence type="ECO:0000313" key="1">
    <source>
        <dbReference type="EMBL" id="KAK7799776.1"/>
    </source>
</evidence>
<dbReference type="Gene3D" id="2.120.10.80">
    <property type="entry name" value="Kelch-type beta propeller"/>
    <property type="match status" value="1"/>
</dbReference>
<dbReference type="EMBL" id="JBBHLL010000591">
    <property type="protein sequence ID" value="KAK7799776.1"/>
    <property type="molecule type" value="Genomic_DNA"/>
</dbReference>
<sequence>HSQQWQSKCRKERNSLRSCDAVAGVGHSLTIPEEMMISIEASSENPCSLYSSVCYSPQAEKVSKFPSLPADLPKVGAIVTYDNDIHIAGGQVPLKNTKTNHSNTGKLQITFRTVLYLCNCGDSYGGELNRRTVERYDTEKDEWTVGSLFCCAWQWRAAVVVHDCIYVMTLNLRYCYFPRSESQVETALGQTSRSFASAEAFDDKIFSTGGLHIAISSGIRVPSSSVDGSSATGNL</sequence>
<reference evidence="1 2" key="1">
    <citation type="journal article" date="2023" name="bioRxiv">
        <title>Conserved and derived expression patterns and positive selection on dental genes reveal complex evolutionary context of ever-growing rodent molars.</title>
        <authorList>
            <person name="Calamari Z.T."/>
            <person name="Song A."/>
            <person name="Cohen E."/>
            <person name="Akter M."/>
            <person name="Roy R.D."/>
            <person name="Hallikas O."/>
            <person name="Christensen M.M."/>
            <person name="Li P."/>
            <person name="Marangoni P."/>
            <person name="Jernvall J."/>
            <person name="Klein O.D."/>
        </authorList>
    </citation>
    <scope>NUCLEOTIDE SEQUENCE [LARGE SCALE GENOMIC DNA]</scope>
    <source>
        <strain evidence="1">V071</strain>
    </source>
</reference>
<dbReference type="SUPFAM" id="SSF117281">
    <property type="entry name" value="Kelch motif"/>
    <property type="match status" value="1"/>
</dbReference>
<keyword evidence="2" id="KW-1185">Reference proteome</keyword>
<accession>A0AAW0HE59</accession>
<name>A0AAW0HE59_MYOGA</name>
<dbReference type="Proteomes" id="UP001488838">
    <property type="component" value="Unassembled WGS sequence"/>
</dbReference>
<gene>
    <name evidence="1" type="ORF">U0070_002900</name>
</gene>
<comment type="caution">
    <text evidence="1">The sequence shown here is derived from an EMBL/GenBank/DDBJ whole genome shotgun (WGS) entry which is preliminary data.</text>
</comment>
<dbReference type="AlphaFoldDB" id="A0AAW0HE59"/>